<reference evidence="2" key="1">
    <citation type="submission" date="2019-10" db="EMBL/GenBank/DDBJ databases">
        <authorList>
            <consortium name="DOE Joint Genome Institute"/>
            <person name="Kuo A."/>
            <person name="Miyauchi S."/>
            <person name="Kiss E."/>
            <person name="Drula E."/>
            <person name="Kohler A."/>
            <person name="Sanchez-Garcia M."/>
            <person name="Andreopoulos B."/>
            <person name="Barry K.W."/>
            <person name="Bonito G."/>
            <person name="Buee M."/>
            <person name="Carver A."/>
            <person name="Chen C."/>
            <person name="Cichocki N."/>
            <person name="Clum A."/>
            <person name="Culley D."/>
            <person name="Crous P.W."/>
            <person name="Fauchery L."/>
            <person name="Girlanda M."/>
            <person name="Hayes R."/>
            <person name="Keri Z."/>
            <person name="LaButti K."/>
            <person name="Lipzen A."/>
            <person name="Lombard V."/>
            <person name="Magnuson J."/>
            <person name="Maillard F."/>
            <person name="Morin E."/>
            <person name="Murat C."/>
            <person name="Nolan M."/>
            <person name="Ohm R."/>
            <person name="Pangilinan J."/>
            <person name="Pereira M."/>
            <person name="Perotto S."/>
            <person name="Peter M."/>
            <person name="Riley R."/>
            <person name="Sitrit Y."/>
            <person name="Stielow B."/>
            <person name="Szollosi G."/>
            <person name="Zifcakova L."/>
            <person name="Stursova M."/>
            <person name="Spatafora J.W."/>
            <person name="Tedersoo L."/>
            <person name="Vaario L.-M."/>
            <person name="Yamada A."/>
            <person name="Yan M."/>
            <person name="Wang P."/>
            <person name="Xu J."/>
            <person name="Bruns T."/>
            <person name="Baldrian P."/>
            <person name="Vilgalys R."/>
            <person name="Henrissat B."/>
            <person name="Grigoriev I.V."/>
            <person name="Hibbett D."/>
            <person name="Nagy L.G."/>
            <person name="Martin F.M."/>
        </authorList>
    </citation>
    <scope>NUCLEOTIDE SEQUENCE</scope>
    <source>
        <strain evidence="2">Prilba</strain>
    </source>
</reference>
<feature type="compositionally biased region" description="Basic and acidic residues" evidence="1">
    <location>
        <begin position="24"/>
        <end position="42"/>
    </location>
</feature>
<feature type="region of interest" description="Disordered" evidence="1">
    <location>
        <begin position="173"/>
        <end position="194"/>
    </location>
</feature>
<comment type="caution">
    <text evidence="2">The sequence shown here is derived from an EMBL/GenBank/DDBJ whole genome shotgun (WGS) entry which is preliminary data.</text>
</comment>
<feature type="region of interest" description="Disordered" evidence="1">
    <location>
        <begin position="19"/>
        <end position="43"/>
    </location>
</feature>
<name>A0A9P5N4S9_9AGAM</name>
<evidence type="ECO:0000313" key="3">
    <source>
        <dbReference type="Proteomes" id="UP000759537"/>
    </source>
</evidence>
<sequence>MKVRLLGYAVAVGPSAMSVSRGKKVYEGKSKSRGPNRREGQEVQHTAVIVKRWRVGWNQVHAGAGTTVLRNGLNMGHECPQGGGKGSSTVGVPAVKDGDRVMREGRNNAGTSDNTKQTISISPLTKFLFLCFPERGDPCTMTNHDGEEHLRMQTGPKSADRWPLFEIKRAPGEIWGPRCPTSPRSQAAGLGAGR</sequence>
<dbReference type="EMBL" id="WHVB01000002">
    <property type="protein sequence ID" value="KAF8486279.1"/>
    <property type="molecule type" value="Genomic_DNA"/>
</dbReference>
<organism evidence="2 3">
    <name type="scientific">Russula ochroleuca</name>
    <dbReference type="NCBI Taxonomy" id="152965"/>
    <lineage>
        <taxon>Eukaryota</taxon>
        <taxon>Fungi</taxon>
        <taxon>Dikarya</taxon>
        <taxon>Basidiomycota</taxon>
        <taxon>Agaricomycotina</taxon>
        <taxon>Agaricomycetes</taxon>
        <taxon>Russulales</taxon>
        <taxon>Russulaceae</taxon>
        <taxon>Russula</taxon>
    </lineage>
</organism>
<keyword evidence="3" id="KW-1185">Reference proteome</keyword>
<protein>
    <submittedName>
        <fullName evidence="2">Uncharacterized protein</fullName>
    </submittedName>
</protein>
<dbReference type="Proteomes" id="UP000759537">
    <property type="component" value="Unassembled WGS sequence"/>
</dbReference>
<dbReference type="AlphaFoldDB" id="A0A9P5N4S9"/>
<gene>
    <name evidence="2" type="ORF">DFH94DRAFT_842229</name>
</gene>
<proteinExistence type="predicted"/>
<evidence type="ECO:0000256" key="1">
    <source>
        <dbReference type="SAM" id="MobiDB-lite"/>
    </source>
</evidence>
<reference evidence="2" key="2">
    <citation type="journal article" date="2020" name="Nat. Commun.">
        <title>Large-scale genome sequencing of mycorrhizal fungi provides insights into the early evolution of symbiotic traits.</title>
        <authorList>
            <person name="Miyauchi S."/>
            <person name="Kiss E."/>
            <person name="Kuo A."/>
            <person name="Drula E."/>
            <person name="Kohler A."/>
            <person name="Sanchez-Garcia M."/>
            <person name="Morin E."/>
            <person name="Andreopoulos B."/>
            <person name="Barry K.W."/>
            <person name="Bonito G."/>
            <person name="Buee M."/>
            <person name="Carver A."/>
            <person name="Chen C."/>
            <person name="Cichocki N."/>
            <person name="Clum A."/>
            <person name="Culley D."/>
            <person name="Crous P.W."/>
            <person name="Fauchery L."/>
            <person name="Girlanda M."/>
            <person name="Hayes R.D."/>
            <person name="Keri Z."/>
            <person name="LaButti K."/>
            <person name="Lipzen A."/>
            <person name="Lombard V."/>
            <person name="Magnuson J."/>
            <person name="Maillard F."/>
            <person name="Murat C."/>
            <person name="Nolan M."/>
            <person name="Ohm R.A."/>
            <person name="Pangilinan J."/>
            <person name="Pereira M.F."/>
            <person name="Perotto S."/>
            <person name="Peter M."/>
            <person name="Pfister S."/>
            <person name="Riley R."/>
            <person name="Sitrit Y."/>
            <person name="Stielow J.B."/>
            <person name="Szollosi G."/>
            <person name="Zifcakova L."/>
            <person name="Stursova M."/>
            <person name="Spatafora J.W."/>
            <person name="Tedersoo L."/>
            <person name="Vaario L.M."/>
            <person name="Yamada A."/>
            <person name="Yan M."/>
            <person name="Wang P."/>
            <person name="Xu J."/>
            <person name="Bruns T."/>
            <person name="Baldrian P."/>
            <person name="Vilgalys R."/>
            <person name="Dunand C."/>
            <person name="Henrissat B."/>
            <person name="Grigoriev I.V."/>
            <person name="Hibbett D."/>
            <person name="Nagy L.G."/>
            <person name="Martin F.M."/>
        </authorList>
    </citation>
    <scope>NUCLEOTIDE SEQUENCE</scope>
    <source>
        <strain evidence="2">Prilba</strain>
    </source>
</reference>
<evidence type="ECO:0000313" key="2">
    <source>
        <dbReference type="EMBL" id="KAF8486279.1"/>
    </source>
</evidence>
<accession>A0A9P5N4S9</accession>